<dbReference type="PANTHER" id="PTHR30146">
    <property type="entry name" value="LACI-RELATED TRANSCRIPTIONAL REPRESSOR"/>
    <property type="match status" value="1"/>
</dbReference>
<dbReference type="InterPro" id="IPR000843">
    <property type="entry name" value="HTH_LacI"/>
</dbReference>
<reference evidence="6 7" key="1">
    <citation type="submission" date="2023-05" db="EMBL/GenBank/DDBJ databases">
        <title>Draft genome of Paenibacillus sp. CCS26.</title>
        <authorList>
            <person name="Akita H."/>
            <person name="Shinto Y."/>
            <person name="Kimura Z."/>
        </authorList>
    </citation>
    <scope>NUCLEOTIDE SEQUENCE [LARGE SCALE GENOMIC DNA]</scope>
    <source>
        <strain evidence="6 7">CCS26</strain>
    </source>
</reference>
<dbReference type="InterPro" id="IPR046335">
    <property type="entry name" value="LacI/GalR-like_sensor"/>
</dbReference>
<dbReference type="EMBL" id="BTCL01000043">
    <property type="protein sequence ID" value="GMK48998.1"/>
    <property type="molecule type" value="Genomic_DNA"/>
</dbReference>
<dbReference type="CDD" id="cd06267">
    <property type="entry name" value="PBP1_LacI_sugar_binding-like"/>
    <property type="match status" value="1"/>
</dbReference>
<feature type="domain" description="HTH lacI-type" evidence="4">
    <location>
        <begin position="23"/>
        <end position="77"/>
    </location>
</feature>
<accession>A0ABQ6NWN3</accession>
<evidence type="ECO:0000256" key="3">
    <source>
        <dbReference type="ARBA" id="ARBA00023163"/>
    </source>
</evidence>
<dbReference type="Pfam" id="PF00356">
    <property type="entry name" value="LacI"/>
    <property type="match status" value="1"/>
</dbReference>
<proteinExistence type="predicted"/>
<evidence type="ECO:0000313" key="7">
    <source>
        <dbReference type="Proteomes" id="UP001285921"/>
    </source>
</evidence>
<protein>
    <submittedName>
        <fullName evidence="6">Catabolite control protein A</fullName>
    </submittedName>
</protein>
<sequence length="355" mass="40132">MNLLEFTHIIRKNVTVRDHIVDKKIVDVAKRAGVSAATVSRVLNESSLVSEKTKIKVLKAIEEMDYHPNAAAKHLRSQRTMTLGIIVPDINVSYFSEIIKGIENKAYAHKYKVLICDSDNQIEKEMEYLGLLPDKTVDGMILVTPRVSDDTINDYVQKGYVIGVVGRAVVHENILSCKTDNVKFSNEAVRHLVEQGHQQIAYIGGYSDSLENYERMEGYMKALKEGKIPFLPTLIDNGDFEETGGYQAFSRLLERNQSFTAVYCANDEMALGVYRACRERGIRIPEDMAVVGVDNNRITEYLLPSLSTVEQPKYEMGAHLTEKLIAQMNGNEQNAQKKYVIESKLIKRESSSFKR</sequence>
<dbReference type="SUPFAM" id="SSF47413">
    <property type="entry name" value="lambda repressor-like DNA-binding domains"/>
    <property type="match status" value="1"/>
</dbReference>
<dbReference type="Proteomes" id="UP001285921">
    <property type="component" value="Unassembled WGS sequence"/>
</dbReference>
<keyword evidence="7" id="KW-1185">Reference proteome</keyword>
<gene>
    <name evidence="6" type="primary">ccpA_3</name>
    <name evidence="6" type="ORF">PghCCS26_61280</name>
</gene>
<evidence type="ECO:0000259" key="4">
    <source>
        <dbReference type="PROSITE" id="PS50932"/>
    </source>
</evidence>
<dbReference type="Gene3D" id="3.40.50.2300">
    <property type="match status" value="2"/>
</dbReference>
<evidence type="ECO:0000256" key="1">
    <source>
        <dbReference type="ARBA" id="ARBA00023015"/>
    </source>
</evidence>
<name>A0ABQ6NWN3_9BACL</name>
<dbReference type="Pfam" id="PF13377">
    <property type="entry name" value="Peripla_BP_3"/>
    <property type="match status" value="1"/>
</dbReference>
<dbReference type="PRINTS" id="PR00036">
    <property type="entry name" value="HTHLACI"/>
</dbReference>
<dbReference type="SUPFAM" id="SSF53822">
    <property type="entry name" value="Periplasmic binding protein-like I"/>
    <property type="match status" value="1"/>
</dbReference>
<dbReference type="PROSITE" id="PS50943">
    <property type="entry name" value="HTH_CROC1"/>
    <property type="match status" value="1"/>
</dbReference>
<evidence type="ECO:0000313" key="6">
    <source>
        <dbReference type="EMBL" id="GMK48998.1"/>
    </source>
</evidence>
<keyword evidence="3" id="KW-0804">Transcription</keyword>
<dbReference type="SMART" id="SM00354">
    <property type="entry name" value="HTH_LACI"/>
    <property type="match status" value="1"/>
</dbReference>
<dbReference type="CDD" id="cd01392">
    <property type="entry name" value="HTH_LacI"/>
    <property type="match status" value="1"/>
</dbReference>
<dbReference type="PANTHER" id="PTHR30146:SF109">
    <property type="entry name" value="HTH-TYPE TRANSCRIPTIONAL REGULATOR GALS"/>
    <property type="match status" value="1"/>
</dbReference>
<dbReference type="Gene3D" id="1.10.260.40">
    <property type="entry name" value="lambda repressor-like DNA-binding domains"/>
    <property type="match status" value="1"/>
</dbReference>
<comment type="caution">
    <text evidence="6">The sequence shown here is derived from an EMBL/GenBank/DDBJ whole genome shotgun (WGS) entry which is preliminary data.</text>
</comment>
<dbReference type="PROSITE" id="PS50932">
    <property type="entry name" value="HTH_LACI_2"/>
    <property type="match status" value="1"/>
</dbReference>
<dbReference type="InterPro" id="IPR028082">
    <property type="entry name" value="Peripla_BP_I"/>
</dbReference>
<organism evidence="6 7">
    <name type="scientific">Paenibacillus glycanilyticus</name>
    <dbReference type="NCBI Taxonomy" id="126569"/>
    <lineage>
        <taxon>Bacteria</taxon>
        <taxon>Bacillati</taxon>
        <taxon>Bacillota</taxon>
        <taxon>Bacilli</taxon>
        <taxon>Bacillales</taxon>
        <taxon>Paenibacillaceae</taxon>
        <taxon>Paenibacillus</taxon>
    </lineage>
</organism>
<evidence type="ECO:0000256" key="2">
    <source>
        <dbReference type="ARBA" id="ARBA00023125"/>
    </source>
</evidence>
<dbReference type="InterPro" id="IPR010982">
    <property type="entry name" value="Lambda_DNA-bd_dom_sf"/>
</dbReference>
<keyword evidence="2" id="KW-0238">DNA-binding</keyword>
<feature type="domain" description="HTH cro/C1-type" evidence="5">
    <location>
        <begin position="27"/>
        <end position="67"/>
    </location>
</feature>
<evidence type="ECO:0000259" key="5">
    <source>
        <dbReference type="PROSITE" id="PS50943"/>
    </source>
</evidence>
<dbReference type="InterPro" id="IPR001387">
    <property type="entry name" value="Cro/C1-type_HTH"/>
</dbReference>
<keyword evidence="1" id="KW-0805">Transcription regulation</keyword>
<dbReference type="PROSITE" id="PS00356">
    <property type="entry name" value="HTH_LACI_1"/>
    <property type="match status" value="1"/>
</dbReference>